<evidence type="ECO:0000313" key="1">
    <source>
        <dbReference type="EMBL" id="ESS72666.1"/>
    </source>
</evidence>
<name>V5DZE5_9GAMM</name>
<protein>
    <submittedName>
        <fullName evidence="1">Endonuclease</fullName>
    </submittedName>
</protein>
<organism evidence="1 2">
    <name type="scientific">Methyloglobulus morosus KoM1</name>
    <dbReference type="NCBI Taxonomy" id="1116472"/>
    <lineage>
        <taxon>Bacteria</taxon>
        <taxon>Pseudomonadati</taxon>
        <taxon>Pseudomonadota</taxon>
        <taxon>Gammaproteobacteria</taxon>
        <taxon>Methylococcales</taxon>
        <taxon>Methylococcaceae</taxon>
        <taxon>Methyloglobulus</taxon>
    </lineage>
</organism>
<dbReference type="eggNOG" id="COG0863">
    <property type="taxonomic scope" value="Bacteria"/>
</dbReference>
<dbReference type="EMBL" id="AYLO01000050">
    <property type="protein sequence ID" value="ESS72666.1"/>
    <property type="molecule type" value="Genomic_DNA"/>
</dbReference>
<dbReference type="STRING" id="1116472.MGMO_52c00200"/>
<dbReference type="AlphaFoldDB" id="V5DZE5"/>
<dbReference type="REBASE" id="76752">
    <property type="entry name" value="Mmo22980ORF210P"/>
</dbReference>
<accession>V5DZE5</accession>
<keyword evidence="1" id="KW-0378">Hydrolase</keyword>
<keyword evidence="2" id="KW-1185">Reference proteome</keyword>
<reference evidence="1 2" key="1">
    <citation type="journal article" date="2013" name="Genome Announc.">
        <title>Draft Genome Sequence of the Methanotrophic Gammaproteobacterium Methyloglobulus morosus DSM 22980 Strain KoM1.</title>
        <authorList>
            <person name="Poehlein A."/>
            <person name="Deutzmann J.S."/>
            <person name="Daniel R."/>
            <person name="Simeonova D.D."/>
        </authorList>
    </citation>
    <scope>NUCLEOTIDE SEQUENCE [LARGE SCALE GENOMIC DNA]</scope>
    <source>
        <strain evidence="1 2">KoM1</strain>
    </source>
</reference>
<dbReference type="PATRIC" id="fig|1116472.3.peg.1522"/>
<sequence length="265" mass="29946">MAKYDEIIEFIFQDNYVSGATRVSFNREELASACDSLGIGRIKNLGDIPYSFRFRKELSDLIKKTAPENSEWIIIGTGVGLYEFRLASPAKIAPSNNRQRVKIPDATPEIVKKYAPGTDEQALLTKVRYNRLVDVFSGLTCYSIQNHLRTTVKDMGQIEIDEIYLGISKKGAHYVIPCQAKSPGDKFGIVQVMQDIEFCKQRYPNALCKPIALQFLSENDLAILELAVEEDGDVFRLSVVDERHYQLTSKDGISDNEIISYCQQE</sequence>
<gene>
    <name evidence="1" type="ORF">MGMO_52c00200</name>
</gene>
<keyword evidence="1" id="KW-0255">Endonuclease</keyword>
<dbReference type="RefSeq" id="WP_023494322.1">
    <property type="nucleotide sequence ID" value="NZ_AYLO01000050.1"/>
</dbReference>
<proteinExistence type="predicted"/>
<keyword evidence="1" id="KW-0540">Nuclease</keyword>
<evidence type="ECO:0000313" key="2">
    <source>
        <dbReference type="Proteomes" id="UP000017842"/>
    </source>
</evidence>
<dbReference type="Proteomes" id="UP000017842">
    <property type="component" value="Unassembled WGS sequence"/>
</dbReference>
<comment type="caution">
    <text evidence="1">The sequence shown here is derived from an EMBL/GenBank/DDBJ whole genome shotgun (WGS) entry which is preliminary data.</text>
</comment>
<dbReference type="OrthoDB" id="571745at2"/>
<dbReference type="GO" id="GO:0004519">
    <property type="term" value="F:endonuclease activity"/>
    <property type="evidence" value="ECO:0007669"/>
    <property type="project" value="UniProtKB-KW"/>
</dbReference>